<dbReference type="EMBL" id="GBRH01208728">
    <property type="protein sequence ID" value="JAD89167.1"/>
    <property type="molecule type" value="Transcribed_RNA"/>
</dbReference>
<name>A0A0A9DZK4_ARUDO</name>
<accession>A0A0A9DZK4</accession>
<reference evidence="1" key="1">
    <citation type="submission" date="2014-09" db="EMBL/GenBank/DDBJ databases">
        <authorList>
            <person name="Magalhaes I.L.F."/>
            <person name="Oliveira U."/>
            <person name="Santos F.R."/>
            <person name="Vidigal T.H.D.A."/>
            <person name="Brescovit A.D."/>
            <person name="Santos A.J."/>
        </authorList>
    </citation>
    <scope>NUCLEOTIDE SEQUENCE</scope>
    <source>
        <tissue evidence="1">Shoot tissue taken approximately 20 cm above the soil surface</tissue>
    </source>
</reference>
<organism evidence="1">
    <name type="scientific">Arundo donax</name>
    <name type="common">Giant reed</name>
    <name type="synonym">Donax arundinaceus</name>
    <dbReference type="NCBI Taxonomy" id="35708"/>
    <lineage>
        <taxon>Eukaryota</taxon>
        <taxon>Viridiplantae</taxon>
        <taxon>Streptophyta</taxon>
        <taxon>Embryophyta</taxon>
        <taxon>Tracheophyta</taxon>
        <taxon>Spermatophyta</taxon>
        <taxon>Magnoliopsida</taxon>
        <taxon>Liliopsida</taxon>
        <taxon>Poales</taxon>
        <taxon>Poaceae</taxon>
        <taxon>PACMAD clade</taxon>
        <taxon>Arundinoideae</taxon>
        <taxon>Arundineae</taxon>
        <taxon>Arundo</taxon>
    </lineage>
</organism>
<proteinExistence type="predicted"/>
<reference evidence="1" key="2">
    <citation type="journal article" date="2015" name="Data Brief">
        <title>Shoot transcriptome of the giant reed, Arundo donax.</title>
        <authorList>
            <person name="Barrero R.A."/>
            <person name="Guerrero F.D."/>
            <person name="Moolhuijzen P."/>
            <person name="Goolsby J.A."/>
            <person name="Tidwell J."/>
            <person name="Bellgard S.E."/>
            <person name="Bellgard M.I."/>
        </authorList>
    </citation>
    <scope>NUCLEOTIDE SEQUENCE</scope>
    <source>
        <tissue evidence="1">Shoot tissue taken approximately 20 cm above the soil surface</tissue>
    </source>
</reference>
<sequence>MIPLVNPDDLTLTQTELHARDQDLLIRPA</sequence>
<dbReference type="AlphaFoldDB" id="A0A0A9DZK4"/>
<evidence type="ECO:0000313" key="1">
    <source>
        <dbReference type="EMBL" id="JAD89167.1"/>
    </source>
</evidence>
<protein>
    <submittedName>
        <fullName evidence="1">Uncharacterized protein</fullName>
    </submittedName>
</protein>